<sequence length="151" mass="17144">MLVDWTDEIFWRVFKCLGVFTSSHAPGRTTCKESPVSMSLPLACCQHLTIALCSVIQLHKKKTGLKLLRSRRQIRKRFHECDDSGKVDVYEFDDTGKVDVYEFDDTGKVDVYEFDDSGKVDVYQVDNTGKINVSEFDDVGKVDVSEFDDSG</sequence>
<protein>
    <submittedName>
        <fullName evidence="1">Uncharacterized protein</fullName>
    </submittedName>
</protein>
<comment type="caution">
    <text evidence="1">The sequence shown here is derived from an EMBL/GenBank/DDBJ whole genome shotgun (WGS) entry which is preliminary data.</text>
</comment>
<dbReference type="EMBL" id="JACVVK020000004">
    <property type="protein sequence ID" value="KAK7507315.1"/>
    <property type="molecule type" value="Genomic_DNA"/>
</dbReference>
<evidence type="ECO:0000313" key="1">
    <source>
        <dbReference type="EMBL" id="KAK7507315.1"/>
    </source>
</evidence>
<accession>A0ABD0M747</accession>
<name>A0ABD0M747_9CAEN</name>
<keyword evidence="2" id="KW-1185">Reference proteome</keyword>
<reference evidence="1 2" key="1">
    <citation type="journal article" date="2023" name="Sci. Data">
        <title>Genome assembly of the Korean intertidal mud-creeper Batillaria attramentaria.</title>
        <authorList>
            <person name="Patra A.K."/>
            <person name="Ho P.T."/>
            <person name="Jun S."/>
            <person name="Lee S.J."/>
            <person name="Kim Y."/>
            <person name="Won Y.J."/>
        </authorList>
    </citation>
    <scope>NUCLEOTIDE SEQUENCE [LARGE SCALE GENOMIC DNA]</scope>
    <source>
        <strain evidence="1">Wonlab-2016</strain>
    </source>
</reference>
<dbReference type="Proteomes" id="UP001519460">
    <property type="component" value="Unassembled WGS sequence"/>
</dbReference>
<dbReference type="AlphaFoldDB" id="A0ABD0M747"/>
<organism evidence="1 2">
    <name type="scientific">Batillaria attramentaria</name>
    <dbReference type="NCBI Taxonomy" id="370345"/>
    <lineage>
        <taxon>Eukaryota</taxon>
        <taxon>Metazoa</taxon>
        <taxon>Spiralia</taxon>
        <taxon>Lophotrochozoa</taxon>
        <taxon>Mollusca</taxon>
        <taxon>Gastropoda</taxon>
        <taxon>Caenogastropoda</taxon>
        <taxon>Sorbeoconcha</taxon>
        <taxon>Cerithioidea</taxon>
        <taxon>Batillariidae</taxon>
        <taxon>Batillaria</taxon>
    </lineage>
</organism>
<evidence type="ECO:0000313" key="2">
    <source>
        <dbReference type="Proteomes" id="UP001519460"/>
    </source>
</evidence>
<proteinExistence type="predicted"/>
<gene>
    <name evidence="1" type="ORF">BaRGS_00001250</name>
</gene>